<dbReference type="EMBL" id="CAJVPA010000133">
    <property type="protein sequence ID" value="CAG8359291.1"/>
    <property type="molecule type" value="Genomic_DNA"/>
</dbReference>
<dbReference type="Proteomes" id="UP001152646">
    <property type="component" value="Unassembled WGS sequence"/>
</dbReference>
<protein>
    <recommendedName>
        <fullName evidence="1">F-box domain-containing protein</fullName>
    </recommendedName>
</protein>
<evidence type="ECO:0000259" key="1">
    <source>
        <dbReference type="PROSITE" id="PS50181"/>
    </source>
</evidence>
<dbReference type="InterPro" id="IPR036047">
    <property type="entry name" value="F-box-like_dom_sf"/>
</dbReference>
<comment type="caution">
    <text evidence="2">The sequence shown here is derived from an EMBL/GenBank/DDBJ whole genome shotgun (WGS) entry which is preliminary data.</text>
</comment>
<evidence type="ECO:0000313" key="2">
    <source>
        <dbReference type="EMBL" id="CAG8359291.1"/>
    </source>
</evidence>
<dbReference type="PROSITE" id="PS50181">
    <property type="entry name" value="FBOX"/>
    <property type="match status" value="1"/>
</dbReference>
<sequence>MSSTTTTTTTLLGLPTEIQLHIIKFLDYPSSIALSHTNQSFRAIVPTEPPTTNEQKLSLLLDMEKWPKYAHFFSCNICLKLRHENAFADKQLRGKRGKDGTQQDRRFCLDCGFYNKMYQPGHFLKVNGRDEVLCAMCRKRCRYGRYCTRCCMCEPCISKLPPAPAHPILPSEELKDRCPRCWLRVGEFTIDLGNPYRISA</sequence>
<accession>A0A9W4NCE9</accession>
<dbReference type="AlphaFoldDB" id="A0A9W4NCE9"/>
<feature type="domain" description="F-box" evidence="1">
    <location>
        <begin position="8"/>
        <end position="57"/>
    </location>
</feature>
<dbReference type="OrthoDB" id="4337115at2759"/>
<dbReference type="CDD" id="cd09917">
    <property type="entry name" value="F-box_SF"/>
    <property type="match status" value="1"/>
</dbReference>
<evidence type="ECO:0000313" key="3">
    <source>
        <dbReference type="Proteomes" id="UP001152646"/>
    </source>
</evidence>
<dbReference type="SUPFAM" id="SSF81383">
    <property type="entry name" value="F-box domain"/>
    <property type="match status" value="1"/>
</dbReference>
<dbReference type="InterPro" id="IPR001810">
    <property type="entry name" value="F-box_dom"/>
</dbReference>
<dbReference type="Pfam" id="PF00646">
    <property type="entry name" value="F-box"/>
    <property type="match status" value="1"/>
</dbReference>
<gene>
    <name evidence="2" type="ORF">PSALAMII_LOCUS3713</name>
</gene>
<proteinExistence type="predicted"/>
<organism evidence="2 3">
    <name type="scientific">Penicillium salamii</name>
    <dbReference type="NCBI Taxonomy" id="1612424"/>
    <lineage>
        <taxon>Eukaryota</taxon>
        <taxon>Fungi</taxon>
        <taxon>Dikarya</taxon>
        <taxon>Ascomycota</taxon>
        <taxon>Pezizomycotina</taxon>
        <taxon>Eurotiomycetes</taxon>
        <taxon>Eurotiomycetidae</taxon>
        <taxon>Eurotiales</taxon>
        <taxon>Aspergillaceae</taxon>
        <taxon>Penicillium</taxon>
    </lineage>
</organism>
<name>A0A9W4NCE9_9EURO</name>
<reference evidence="2" key="1">
    <citation type="submission" date="2021-07" db="EMBL/GenBank/DDBJ databases">
        <authorList>
            <person name="Branca A.L. A."/>
        </authorList>
    </citation>
    <scope>NUCLEOTIDE SEQUENCE</scope>
</reference>